<reference evidence="1 2" key="1">
    <citation type="submission" date="2018-06" db="EMBL/GenBank/DDBJ databases">
        <authorList>
            <consortium name="Pathogen Informatics"/>
            <person name="Doyle S."/>
        </authorList>
    </citation>
    <scope>NUCLEOTIDE SEQUENCE [LARGE SCALE GENOMIC DNA]</scope>
    <source>
        <strain evidence="1 2">NCTC12020</strain>
    </source>
</reference>
<evidence type="ECO:0000313" key="2">
    <source>
        <dbReference type="Proteomes" id="UP000255367"/>
    </source>
</evidence>
<evidence type="ECO:0000313" key="1">
    <source>
        <dbReference type="EMBL" id="SUP42413.1"/>
    </source>
</evidence>
<sequence length="60" mass="7357">MSKFPDWLRPTKCYRKKDDYKCYQTKDGKRKEVPNTRINFRGSATPVSWRVERCEEFKHD</sequence>
<accession>A0A380NLN2</accession>
<keyword evidence="2" id="KW-1185">Reference proteome</keyword>
<name>A0A380NLN2_9FIRM</name>
<gene>
    <name evidence="1" type="ORF">NCTC12020_00850</name>
</gene>
<dbReference type="Proteomes" id="UP000255367">
    <property type="component" value="Unassembled WGS sequence"/>
</dbReference>
<proteinExistence type="predicted"/>
<organism evidence="1 2">
    <name type="scientific">Veillonella criceti</name>
    <dbReference type="NCBI Taxonomy" id="103891"/>
    <lineage>
        <taxon>Bacteria</taxon>
        <taxon>Bacillati</taxon>
        <taxon>Bacillota</taxon>
        <taxon>Negativicutes</taxon>
        <taxon>Veillonellales</taxon>
        <taxon>Veillonellaceae</taxon>
        <taxon>Veillonella</taxon>
    </lineage>
</organism>
<protein>
    <submittedName>
        <fullName evidence="1">Uncharacterized protein</fullName>
    </submittedName>
</protein>
<dbReference type="AlphaFoldDB" id="A0A380NLN2"/>
<dbReference type="RefSeq" id="WP_115310060.1">
    <property type="nucleotide sequence ID" value="NZ_UHIO01000001.1"/>
</dbReference>
<dbReference type="EMBL" id="UHIO01000001">
    <property type="protein sequence ID" value="SUP42413.1"/>
    <property type="molecule type" value="Genomic_DNA"/>
</dbReference>